<feature type="compositionally biased region" description="Basic and acidic residues" evidence="1">
    <location>
        <begin position="231"/>
        <end position="290"/>
    </location>
</feature>
<evidence type="ECO:0000313" key="3">
    <source>
        <dbReference type="Proteomes" id="UP000001876"/>
    </source>
</evidence>
<feature type="compositionally biased region" description="Basic residues" evidence="1">
    <location>
        <begin position="291"/>
        <end position="308"/>
    </location>
</feature>
<dbReference type="Proteomes" id="UP000001876">
    <property type="component" value="Unassembled WGS sequence"/>
</dbReference>
<dbReference type="eggNOG" id="ENOG502SBMV">
    <property type="taxonomic scope" value="Eukaryota"/>
</dbReference>
<dbReference type="RefSeq" id="XP_003063823.1">
    <property type="nucleotide sequence ID" value="XM_003063777.1"/>
</dbReference>
<feature type="compositionally biased region" description="Basic and acidic residues" evidence="1">
    <location>
        <begin position="142"/>
        <end position="151"/>
    </location>
</feature>
<evidence type="ECO:0000256" key="1">
    <source>
        <dbReference type="SAM" id="MobiDB-lite"/>
    </source>
</evidence>
<dbReference type="EMBL" id="GG663749">
    <property type="protein sequence ID" value="EEH52196.1"/>
    <property type="molecule type" value="Genomic_DNA"/>
</dbReference>
<gene>
    <name evidence="2" type="ORF">MICPUCDRAFT_65837</name>
</gene>
<feature type="region of interest" description="Disordered" evidence="1">
    <location>
        <begin position="132"/>
        <end position="193"/>
    </location>
</feature>
<feature type="compositionally biased region" description="Pro residues" evidence="1">
    <location>
        <begin position="439"/>
        <end position="452"/>
    </location>
</feature>
<dbReference type="STRING" id="564608.C1N707"/>
<dbReference type="KEGG" id="mpp:MICPUCDRAFT_65837"/>
<feature type="region of interest" description="Disordered" evidence="1">
    <location>
        <begin position="211"/>
        <end position="473"/>
    </location>
</feature>
<accession>C1N707</accession>
<feature type="compositionally biased region" description="Basic residues" evidence="1">
    <location>
        <begin position="453"/>
        <end position="462"/>
    </location>
</feature>
<feature type="compositionally biased region" description="Basic residues" evidence="1">
    <location>
        <begin position="47"/>
        <end position="59"/>
    </location>
</feature>
<keyword evidence="3" id="KW-1185">Reference proteome</keyword>
<feature type="region of interest" description="Disordered" evidence="1">
    <location>
        <begin position="1"/>
        <end position="20"/>
    </location>
</feature>
<feature type="region of interest" description="Disordered" evidence="1">
    <location>
        <begin position="39"/>
        <end position="59"/>
    </location>
</feature>
<dbReference type="AlphaFoldDB" id="C1N707"/>
<feature type="compositionally biased region" description="Basic residues" evidence="1">
    <location>
        <begin position="321"/>
        <end position="332"/>
    </location>
</feature>
<name>C1N707_MICPC</name>
<feature type="compositionally biased region" description="Low complexity" evidence="1">
    <location>
        <begin position="309"/>
        <end position="320"/>
    </location>
</feature>
<dbReference type="GeneID" id="9689087"/>
<organism evidence="3">
    <name type="scientific">Micromonas pusilla (strain CCMP1545)</name>
    <name type="common">Picoplanktonic green alga</name>
    <dbReference type="NCBI Taxonomy" id="564608"/>
    <lineage>
        <taxon>Eukaryota</taxon>
        <taxon>Viridiplantae</taxon>
        <taxon>Chlorophyta</taxon>
        <taxon>Mamiellophyceae</taxon>
        <taxon>Mamiellales</taxon>
        <taxon>Mamiellaceae</taxon>
        <taxon>Micromonas</taxon>
    </lineage>
</organism>
<evidence type="ECO:0000313" key="2">
    <source>
        <dbReference type="EMBL" id="EEH52196.1"/>
    </source>
</evidence>
<dbReference type="OMA" id="CAHEYEL"/>
<sequence>MIRRRLHRGGDRSHLHRGCGHHGGVALALVVLPAHERRVRLPPGGGRRARGRGRGRGRLRPRRRRHVGRRHGFRRELEEIRRRRRRRRRHLARHRVRGVRRGCLARDVAPPHERLPRRLRRPHDVQIRVELRQLPRGLGASRRVDPPPERVARRRRRRRAKPARVHHVRDGARAPLGERPRAPPRERGDERVTRASFVTRCRLRRRRVGASPRLDVDDGGPLSKRPPRQRAVVEREDAPFPRPERAQALRDLRALEKRVERGSERPRDALRRDAVARRREPSLRSGGDRFVRRRRRRRRRRRPRRAATRRSTASSSPTRGTSRRPRRRRPPRRPPTPRTPPSTASAPPPRAAAPRRTRSLFSRRASSTARRSRQSSAPAPRSSPPRSASRPRARPPFSRAPPPRREPRPPTLRSSPGDPPPRPSARRGRRPARASTPQLWPPPPPRSPPPPRPRARSTRARAGRPLSRARAPS</sequence>
<feature type="compositionally biased region" description="Pro residues" evidence="1">
    <location>
        <begin position="333"/>
        <end position="351"/>
    </location>
</feature>
<proteinExistence type="predicted"/>
<reference evidence="2 3" key="1">
    <citation type="journal article" date="2009" name="Science">
        <title>Green evolution and dynamic adaptations revealed by genomes of the marine picoeukaryotes Micromonas.</title>
        <authorList>
            <person name="Worden A.Z."/>
            <person name="Lee J.H."/>
            <person name="Mock T."/>
            <person name="Rouze P."/>
            <person name="Simmons M.P."/>
            <person name="Aerts A.L."/>
            <person name="Allen A.E."/>
            <person name="Cuvelier M.L."/>
            <person name="Derelle E."/>
            <person name="Everett M.V."/>
            <person name="Foulon E."/>
            <person name="Grimwood J."/>
            <person name="Gundlach H."/>
            <person name="Henrissat B."/>
            <person name="Napoli C."/>
            <person name="McDonald S.M."/>
            <person name="Parker M.S."/>
            <person name="Rombauts S."/>
            <person name="Salamov A."/>
            <person name="Von Dassow P."/>
            <person name="Badger J.H."/>
            <person name="Coutinho P.M."/>
            <person name="Demir E."/>
            <person name="Dubchak I."/>
            <person name="Gentemann C."/>
            <person name="Eikrem W."/>
            <person name="Gready J.E."/>
            <person name="John U."/>
            <person name="Lanier W."/>
            <person name="Lindquist E.A."/>
            <person name="Lucas S."/>
            <person name="Mayer K.F."/>
            <person name="Moreau H."/>
            <person name="Not F."/>
            <person name="Otillar R."/>
            <person name="Panaud O."/>
            <person name="Pangilinan J."/>
            <person name="Paulsen I."/>
            <person name="Piegu B."/>
            <person name="Poliakov A."/>
            <person name="Robbens S."/>
            <person name="Schmutz J."/>
            <person name="Toulza E."/>
            <person name="Wyss T."/>
            <person name="Zelensky A."/>
            <person name="Zhou K."/>
            <person name="Armbrust E.V."/>
            <person name="Bhattacharya D."/>
            <person name="Goodenough U.W."/>
            <person name="Van de Peer Y."/>
            <person name="Grigoriev I.V."/>
        </authorList>
    </citation>
    <scope>NUCLEOTIDE SEQUENCE [LARGE SCALE GENOMIC DNA]</scope>
    <source>
        <strain evidence="2 3">CCMP1545</strain>
    </source>
</reference>
<feature type="compositionally biased region" description="Basic residues" evidence="1">
    <location>
        <begin position="152"/>
        <end position="167"/>
    </location>
</feature>
<protein>
    <submittedName>
        <fullName evidence="2">Predicted protein</fullName>
    </submittedName>
</protein>
<feature type="compositionally biased region" description="Basic and acidic residues" evidence="1">
    <location>
        <begin position="168"/>
        <end position="193"/>
    </location>
</feature>
<feature type="compositionally biased region" description="Low complexity" evidence="1">
    <location>
        <begin position="359"/>
        <end position="390"/>
    </location>
</feature>